<dbReference type="GO" id="GO:0006644">
    <property type="term" value="P:phospholipid metabolic process"/>
    <property type="evidence" value="ECO:0007669"/>
    <property type="project" value="InterPro"/>
</dbReference>
<keyword evidence="7" id="KW-0496">Mitochondrion</keyword>
<dbReference type="PANTHER" id="PTHR12497:SF0">
    <property type="entry name" value="TAFAZZIN"/>
    <property type="match status" value="1"/>
</dbReference>
<dbReference type="PANTHER" id="PTHR12497">
    <property type="entry name" value="TAZ PROTEIN TAFAZZIN"/>
    <property type="match status" value="1"/>
</dbReference>
<dbReference type="GO" id="GO:0005743">
    <property type="term" value="C:mitochondrial inner membrane"/>
    <property type="evidence" value="ECO:0007669"/>
    <property type="project" value="UniProtKB-SubCell"/>
</dbReference>
<name>A0A5D3CEG6_CUCMM</name>
<keyword evidence="6" id="KW-0443">Lipid metabolism</keyword>
<gene>
    <name evidence="13" type="ORF">E5676_scaffold16G004010</name>
</gene>
<keyword evidence="5" id="KW-0999">Mitochondrion inner membrane</keyword>
<comment type="similarity">
    <text evidence="2">Belongs to the taffazin family.</text>
</comment>
<evidence type="ECO:0000313" key="14">
    <source>
        <dbReference type="Proteomes" id="UP000321947"/>
    </source>
</evidence>
<dbReference type="Pfam" id="PF01553">
    <property type="entry name" value="Acyltransferase"/>
    <property type="match status" value="1"/>
</dbReference>
<protein>
    <submittedName>
        <fullName evidence="13">Tafazzin</fullName>
    </submittedName>
</protein>
<evidence type="ECO:0000259" key="12">
    <source>
        <dbReference type="SMART" id="SM00563"/>
    </source>
</evidence>
<evidence type="ECO:0000256" key="1">
    <source>
        <dbReference type="ARBA" id="ARBA00004137"/>
    </source>
</evidence>
<evidence type="ECO:0000256" key="4">
    <source>
        <dbReference type="ARBA" id="ARBA00022787"/>
    </source>
</evidence>
<comment type="subcellular location">
    <subcellularLocation>
        <location evidence="1">Mitochondrion inner membrane</location>
        <topology evidence="1">Peripheral membrane protein</topology>
        <orientation evidence="1">Intermembrane side</orientation>
    </subcellularLocation>
    <subcellularLocation>
        <location evidence="10">Mitochondrion outer membrane</location>
        <topology evidence="10">Peripheral membrane protein</topology>
        <orientation evidence="10">Intermembrane side</orientation>
    </subcellularLocation>
</comment>
<dbReference type="EMBL" id="SSTD01011206">
    <property type="protein sequence ID" value="TYK10253.1"/>
    <property type="molecule type" value="Genomic_DNA"/>
</dbReference>
<keyword evidence="4" id="KW-1000">Mitochondrion outer membrane</keyword>
<keyword evidence="8" id="KW-0472">Membrane</keyword>
<organism evidence="13 14">
    <name type="scientific">Cucumis melo var. makuwa</name>
    <name type="common">Oriental melon</name>
    <dbReference type="NCBI Taxonomy" id="1194695"/>
    <lineage>
        <taxon>Eukaryota</taxon>
        <taxon>Viridiplantae</taxon>
        <taxon>Streptophyta</taxon>
        <taxon>Embryophyta</taxon>
        <taxon>Tracheophyta</taxon>
        <taxon>Spermatophyta</taxon>
        <taxon>Magnoliopsida</taxon>
        <taxon>eudicotyledons</taxon>
        <taxon>Gunneridae</taxon>
        <taxon>Pentapetalae</taxon>
        <taxon>rosids</taxon>
        <taxon>fabids</taxon>
        <taxon>Cucurbitales</taxon>
        <taxon>Cucurbitaceae</taxon>
        <taxon>Benincaseae</taxon>
        <taxon>Cucumis</taxon>
    </lineage>
</organism>
<reference evidence="13 14" key="1">
    <citation type="submission" date="2019-08" db="EMBL/GenBank/DDBJ databases">
        <title>Draft genome sequences of two oriental melons (Cucumis melo L. var makuwa).</title>
        <authorList>
            <person name="Kwon S.-Y."/>
        </authorList>
    </citation>
    <scope>NUCLEOTIDE SEQUENCE [LARGE SCALE GENOMIC DNA]</scope>
    <source>
        <strain evidence="14">cv. Chang Bougi</strain>
        <tissue evidence="13">Leaf</tissue>
    </source>
</reference>
<dbReference type="InterPro" id="IPR000872">
    <property type="entry name" value="Tafazzin"/>
</dbReference>
<accession>A0A5D3CEG6</accession>
<dbReference type="SUPFAM" id="SSF69593">
    <property type="entry name" value="Glycerol-3-phosphate (1)-acyltransferase"/>
    <property type="match status" value="1"/>
</dbReference>
<dbReference type="PRINTS" id="PR00979">
    <property type="entry name" value="TAFAZZIN"/>
</dbReference>
<proteinExistence type="inferred from homology"/>
<feature type="domain" description="Phospholipid/glycerol acyltransferase" evidence="12">
    <location>
        <begin position="234"/>
        <end position="361"/>
    </location>
</feature>
<evidence type="ECO:0000256" key="8">
    <source>
        <dbReference type="ARBA" id="ARBA00023136"/>
    </source>
</evidence>
<evidence type="ECO:0000313" key="13">
    <source>
        <dbReference type="EMBL" id="TYK10253.1"/>
    </source>
</evidence>
<evidence type="ECO:0000256" key="7">
    <source>
        <dbReference type="ARBA" id="ARBA00023128"/>
    </source>
</evidence>
<dbReference type="Proteomes" id="UP000321947">
    <property type="component" value="Unassembled WGS sequence"/>
</dbReference>
<dbReference type="SMART" id="SM00563">
    <property type="entry name" value="PlsC"/>
    <property type="match status" value="1"/>
</dbReference>
<sequence>MVNFAFVVFISHNVKVKISDESDRKTGVSYTDTHAIKTSSLPAAFFFPSPIKPPSHPPFHLLLSYNLPSFFSDSSHLNSMALNLIDRTDLWKNKARSLQLRLRDRFRVAVDNHRRKPTIFSDGYFSFTLRLWLQRFRDFRHDLPSSTVFYRKRVVASANAELPMFFGGLILTEKVGKDFNDGEESAVLRMLQAVAVPVLGNVCHVFMHGLNRVQVYGLEKLHKAVLQRPKDQPLVTVSNHVASVDDPFVIAALLPPSVLFDAQNLRWTLCATDRCFNNSVTSAFFSTVKVLPVARGDGIYQKGMDVAISKLNHGGWVHIFPEGSRSRDGGKTMGSSKRGIGRLILDADTVPTVIPFVHTGMQEIMPIGAKIPRIGKTVTILIGDPIEFEDLLNSESEQKFSRGNLYDAVASRVGNRLLDMKLQVEKLANDRALDMQNHSMSGTERAAIMLQQIDWESFGIGSFTSVDYNSPTKQETQTQFDLDVPSEQQPISDWNFRMRLSREGGFISRMRGYIDPTEFMSFAARGLFRNHKTLGNSELDKANRPLKAWKRFVEANVMKRGSGTPTNIASYNNLTVLMR</sequence>
<dbReference type="GO" id="GO:0008374">
    <property type="term" value="F:O-acyltransferase activity"/>
    <property type="evidence" value="ECO:0007669"/>
    <property type="project" value="TreeGrafter"/>
</dbReference>
<dbReference type="GO" id="GO:0005741">
    <property type="term" value="C:mitochondrial outer membrane"/>
    <property type="evidence" value="ECO:0007669"/>
    <property type="project" value="UniProtKB-SubCell"/>
</dbReference>
<evidence type="ECO:0000256" key="3">
    <source>
        <dbReference type="ARBA" id="ARBA00022679"/>
    </source>
</evidence>
<evidence type="ECO:0000256" key="10">
    <source>
        <dbReference type="ARBA" id="ARBA00024323"/>
    </source>
</evidence>
<dbReference type="CDD" id="cd07989">
    <property type="entry name" value="LPLAT_AGPAT-like"/>
    <property type="match status" value="1"/>
</dbReference>
<evidence type="ECO:0000256" key="9">
    <source>
        <dbReference type="ARBA" id="ARBA00023315"/>
    </source>
</evidence>
<comment type="catalytic activity">
    <reaction evidence="11">
        <text>1'-[1,2-diacyl-sn-glycero-3-phospho],3'-[1-acyl-sn-glycero-3-phospho]-glycerol + a 1,2-diacyl-sn-glycero-3-phosphocholine = a cardiolipin + a 1-acyl-sn-glycero-3-phosphocholine</text>
        <dbReference type="Rhea" id="RHEA:33731"/>
        <dbReference type="ChEBI" id="CHEBI:57643"/>
        <dbReference type="ChEBI" id="CHEBI:58168"/>
        <dbReference type="ChEBI" id="CHEBI:62237"/>
        <dbReference type="ChEBI" id="CHEBI:64743"/>
    </reaction>
    <physiologicalReaction direction="left-to-right" evidence="11">
        <dbReference type="Rhea" id="RHEA:33732"/>
    </physiologicalReaction>
    <physiologicalReaction direction="right-to-left" evidence="11">
        <dbReference type="Rhea" id="RHEA:33733"/>
    </physiologicalReaction>
</comment>
<evidence type="ECO:0000256" key="5">
    <source>
        <dbReference type="ARBA" id="ARBA00022792"/>
    </source>
</evidence>
<evidence type="ECO:0000256" key="11">
    <source>
        <dbReference type="ARBA" id="ARBA00047906"/>
    </source>
</evidence>
<dbReference type="AlphaFoldDB" id="A0A5D3CEG6"/>
<keyword evidence="3" id="KW-0808">Transferase</keyword>
<evidence type="ECO:0000256" key="6">
    <source>
        <dbReference type="ARBA" id="ARBA00023098"/>
    </source>
</evidence>
<keyword evidence="9" id="KW-0012">Acyltransferase</keyword>
<evidence type="ECO:0000256" key="2">
    <source>
        <dbReference type="ARBA" id="ARBA00010524"/>
    </source>
</evidence>
<comment type="caution">
    <text evidence="13">The sequence shown here is derived from an EMBL/GenBank/DDBJ whole genome shotgun (WGS) entry which is preliminary data.</text>
</comment>
<dbReference type="InterPro" id="IPR002123">
    <property type="entry name" value="Plipid/glycerol_acylTrfase"/>
</dbReference>